<gene>
    <name evidence="1" type="ORF">PSCFBP3800_P200017</name>
</gene>
<dbReference type="EMBL" id="LT985191">
    <property type="protein sequence ID" value="SPD89653.1"/>
    <property type="molecule type" value="Genomic_DNA"/>
</dbReference>
<geneLocation type="plasmid" evidence="2">
    <name>pp2</name>
</geneLocation>
<keyword evidence="1" id="KW-0614">Plasmid</keyword>
<organism evidence="1 2">
    <name type="scientific">Pseudomonas syringae group genomosp. 3</name>
    <dbReference type="NCBI Taxonomy" id="251701"/>
    <lineage>
        <taxon>Bacteria</taxon>
        <taxon>Pseudomonadati</taxon>
        <taxon>Pseudomonadota</taxon>
        <taxon>Gammaproteobacteria</taxon>
        <taxon>Pseudomonadales</taxon>
        <taxon>Pseudomonadaceae</taxon>
        <taxon>Pseudomonas</taxon>
    </lineage>
</organism>
<reference evidence="2" key="1">
    <citation type="submission" date="2018-02" db="EMBL/GenBank/DDBJ databases">
        <authorList>
            <person name="Blom J."/>
        </authorList>
    </citation>
    <scope>NUCLEOTIDE SEQUENCE [LARGE SCALE GENOMIC DNA]</scope>
    <source>
        <strain evidence="2">CFBP 3800</strain>
        <plasmid evidence="2">pp2</plasmid>
    </source>
</reference>
<evidence type="ECO:0000313" key="2">
    <source>
        <dbReference type="Proteomes" id="UP000307241"/>
    </source>
</evidence>
<protein>
    <submittedName>
        <fullName evidence="1">Uncharacterized protein</fullName>
    </submittedName>
</protein>
<dbReference type="Proteomes" id="UP000307241">
    <property type="component" value="Plasmid PP2"/>
</dbReference>
<accession>A0A330JXM5</accession>
<sequence length="243" mass="27398">MFLLLRDRKNGRFAAAGCPVLCIYQRSWPSRCLAAVALAGPRSRPALFAVPHATACLVSLATPPWRRHWMPRPIGGVSRNPGKFRRKTSPERFTAAFAIRHGFPYMFWPLNQTVFGLATSQPENNCLASIRTSTGFSPMTEISGIPAYNPDVGVDDCRALLQNMRHWLGSPTAQAEAIQCSTDIDYVRYQVDWVQSCLGKESNQKYLGVMFILDGWDDRQTDEDNRRADAYCHRLYSSSPYDD</sequence>
<dbReference type="AlphaFoldDB" id="A0A330JXM5"/>
<proteinExistence type="predicted"/>
<evidence type="ECO:0000313" key="1">
    <source>
        <dbReference type="EMBL" id="SPD89653.1"/>
    </source>
</evidence>
<name>A0A330JXM5_9PSED</name>